<keyword evidence="3" id="KW-0813">Transport</keyword>
<keyword evidence="5 8" id="KW-0812">Transmembrane</keyword>
<name>A0A9X2HEP6_9MICC</name>
<dbReference type="SUPFAM" id="SSF81345">
    <property type="entry name" value="ABC transporter involved in vitamin B12 uptake, BtuC"/>
    <property type="match status" value="1"/>
</dbReference>
<dbReference type="CDD" id="cd06550">
    <property type="entry name" value="TM_ABC_iron-siderophores_like"/>
    <property type="match status" value="1"/>
</dbReference>
<evidence type="ECO:0000313" key="10">
    <source>
        <dbReference type="Proteomes" id="UP001139502"/>
    </source>
</evidence>
<feature type="transmembrane region" description="Helical" evidence="8">
    <location>
        <begin position="165"/>
        <end position="185"/>
    </location>
</feature>
<dbReference type="PANTHER" id="PTHR30472:SF1">
    <property type="entry name" value="FE(3+) DICITRATE TRANSPORT SYSTEM PERMEASE PROTEIN FECC-RELATED"/>
    <property type="match status" value="1"/>
</dbReference>
<feature type="transmembrane region" description="Helical" evidence="8">
    <location>
        <begin position="75"/>
        <end position="95"/>
    </location>
</feature>
<evidence type="ECO:0000256" key="2">
    <source>
        <dbReference type="ARBA" id="ARBA00007935"/>
    </source>
</evidence>
<evidence type="ECO:0000256" key="7">
    <source>
        <dbReference type="ARBA" id="ARBA00023136"/>
    </source>
</evidence>
<organism evidence="9 10">
    <name type="scientific">Rothia santali</name>
    <dbReference type="NCBI Taxonomy" id="2949643"/>
    <lineage>
        <taxon>Bacteria</taxon>
        <taxon>Bacillati</taxon>
        <taxon>Actinomycetota</taxon>
        <taxon>Actinomycetes</taxon>
        <taxon>Micrococcales</taxon>
        <taxon>Micrococcaceae</taxon>
        <taxon>Rothia</taxon>
    </lineage>
</organism>
<dbReference type="GO" id="GO:0022857">
    <property type="term" value="F:transmembrane transporter activity"/>
    <property type="evidence" value="ECO:0007669"/>
    <property type="project" value="InterPro"/>
</dbReference>
<proteinExistence type="inferred from homology"/>
<keyword evidence="6 8" id="KW-1133">Transmembrane helix</keyword>
<feature type="transmembrane region" description="Helical" evidence="8">
    <location>
        <begin position="254"/>
        <end position="280"/>
    </location>
</feature>
<dbReference type="Gene3D" id="1.10.3470.10">
    <property type="entry name" value="ABC transporter involved in vitamin B12 uptake, BtuC"/>
    <property type="match status" value="1"/>
</dbReference>
<evidence type="ECO:0000256" key="3">
    <source>
        <dbReference type="ARBA" id="ARBA00022448"/>
    </source>
</evidence>
<evidence type="ECO:0000256" key="8">
    <source>
        <dbReference type="SAM" id="Phobius"/>
    </source>
</evidence>
<dbReference type="InterPro" id="IPR000522">
    <property type="entry name" value="ABC_transptr_permease_BtuC"/>
</dbReference>
<evidence type="ECO:0000256" key="1">
    <source>
        <dbReference type="ARBA" id="ARBA00004651"/>
    </source>
</evidence>
<accession>A0A9X2HEP6</accession>
<dbReference type="PANTHER" id="PTHR30472">
    <property type="entry name" value="FERRIC ENTEROBACTIN TRANSPORT SYSTEM PERMEASE PROTEIN"/>
    <property type="match status" value="1"/>
</dbReference>
<dbReference type="InterPro" id="IPR037294">
    <property type="entry name" value="ABC_BtuC-like"/>
</dbReference>
<comment type="similarity">
    <text evidence="2">Belongs to the binding-protein-dependent transport system permease family. FecCD subfamily.</text>
</comment>
<feature type="transmembrane region" description="Helical" evidence="8">
    <location>
        <begin position="292"/>
        <end position="310"/>
    </location>
</feature>
<evidence type="ECO:0000313" key="9">
    <source>
        <dbReference type="EMBL" id="MCP3425432.1"/>
    </source>
</evidence>
<dbReference type="Proteomes" id="UP001139502">
    <property type="component" value="Unassembled WGS sequence"/>
</dbReference>
<feature type="transmembrane region" description="Helical" evidence="8">
    <location>
        <begin position="25"/>
        <end position="49"/>
    </location>
</feature>
<keyword evidence="4" id="KW-1003">Cell membrane</keyword>
<dbReference type="GO" id="GO:0005886">
    <property type="term" value="C:plasma membrane"/>
    <property type="evidence" value="ECO:0007669"/>
    <property type="project" value="UniProtKB-SubCell"/>
</dbReference>
<dbReference type="Pfam" id="PF01032">
    <property type="entry name" value="FecCD"/>
    <property type="match status" value="1"/>
</dbReference>
<gene>
    <name evidence="9" type="ORF">NBM05_05210</name>
</gene>
<evidence type="ECO:0000256" key="4">
    <source>
        <dbReference type="ARBA" id="ARBA00022475"/>
    </source>
</evidence>
<reference evidence="9" key="1">
    <citation type="submission" date="2022-06" db="EMBL/GenBank/DDBJ databases">
        <title>Rothia sp. isolated from sandalwood seedling.</title>
        <authorList>
            <person name="Tuikhar N."/>
            <person name="Kirdat K."/>
            <person name="Thorat V."/>
            <person name="Swetha P."/>
            <person name="Padma S."/>
            <person name="Sundararaj R."/>
            <person name="Yadav A."/>
        </authorList>
    </citation>
    <scope>NUCLEOTIDE SEQUENCE</scope>
    <source>
        <strain evidence="9">AR01</strain>
    </source>
</reference>
<feature type="transmembrane region" description="Helical" evidence="8">
    <location>
        <begin position="213"/>
        <end position="234"/>
    </location>
</feature>
<dbReference type="RefSeq" id="WP_254165651.1">
    <property type="nucleotide sequence ID" value="NZ_JANAFB010000009.1"/>
</dbReference>
<evidence type="ECO:0000256" key="5">
    <source>
        <dbReference type="ARBA" id="ARBA00022692"/>
    </source>
</evidence>
<keyword evidence="10" id="KW-1185">Reference proteome</keyword>
<feature type="transmembrane region" description="Helical" evidence="8">
    <location>
        <begin position="107"/>
        <end position="128"/>
    </location>
</feature>
<dbReference type="AlphaFoldDB" id="A0A9X2HEP6"/>
<dbReference type="EMBL" id="JANAFB010000009">
    <property type="protein sequence ID" value="MCP3425432.1"/>
    <property type="molecule type" value="Genomic_DNA"/>
</dbReference>
<sequence length="349" mass="34954">MTTQAIARAGRRGGPLGRGRSRRGAVLLGVLAVALAGAVVSLLVGARLLDPVTALHALLDPGSGSPESVIMANRLRRTVVGVVVGAALAAAGGAMQGVTRNPLGDPGILGLNAGATLAVVAGITFAGAAGALQYAGWALAGTAVAAVVVYSIAGVGRGGPTPIKLALVGAAFSAGALSVTSALRLQEQETLDALRRWQIGALTRASYGDVLTVLPLVGLGLCLTVGFAASINNFALGDDMARSLGEKVALKRSVVFLGVTALCAGAVALAGPIAFLGLMAPHAMRSLLGPDYRWILPSCLLAGPALLLWADALGRVILPPTEVEVGVAMAVLGVPVFIALIRSRKAVNL</sequence>
<protein>
    <submittedName>
        <fullName evidence="9">Iron ABC transporter permease</fullName>
    </submittedName>
</protein>
<keyword evidence="7 8" id="KW-0472">Membrane</keyword>
<evidence type="ECO:0000256" key="6">
    <source>
        <dbReference type="ARBA" id="ARBA00022989"/>
    </source>
</evidence>
<dbReference type="GO" id="GO:0033214">
    <property type="term" value="P:siderophore-iron import into cell"/>
    <property type="evidence" value="ECO:0007669"/>
    <property type="project" value="TreeGrafter"/>
</dbReference>
<comment type="caution">
    <text evidence="9">The sequence shown here is derived from an EMBL/GenBank/DDBJ whole genome shotgun (WGS) entry which is preliminary data.</text>
</comment>
<feature type="transmembrane region" description="Helical" evidence="8">
    <location>
        <begin position="322"/>
        <end position="341"/>
    </location>
</feature>
<feature type="transmembrane region" description="Helical" evidence="8">
    <location>
        <begin position="134"/>
        <end position="153"/>
    </location>
</feature>
<comment type="subcellular location">
    <subcellularLocation>
        <location evidence="1">Cell membrane</location>
        <topology evidence="1">Multi-pass membrane protein</topology>
    </subcellularLocation>
</comment>